<evidence type="ECO:0000313" key="2">
    <source>
        <dbReference type="Proteomes" id="UP001165121"/>
    </source>
</evidence>
<reference evidence="1" key="1">
    <citation type="submission" date="2023-04" db="EMBL/GenBank/DDBJ databases">
        <title>Phytophthora fragariaefolia NBRC 109709.</title>
        <authorList>
            <person name="Ichikawa N."/>
            <person name="Sato H."/>
            <person name="Tonouchi N."/>
        </authorList>
    </citation>
    <scope>NUCLEOTIDE SEQUENCE</scope>
    <source>
        <strain evidence="1">NBRC 109709</strain>
    </source>
</reference>
<dbReference type="OrthoDB" id="129460at2759"/>
<evidence type="ECO:0000313" key="1">
    <source>
        <dbReference type="EMBL" id="GMF55951.1"/>
    </source>
</evidence>
<sequence>MKTRLPTYSMHSSTRCRPIPYILGLRVRPKAAKTFMRPWLRLGMQPEAMELESFSMTLNSVPAGVWRSADEMFGRAATSTPEFSDAITAIFENSWRLGVAVYLHAVWRWRVGHFDELNDISETYRAAALLTKLRQGYNTVIQHMKNVASPRTVAAVSVLIRRVLAQDGSVVPRPRNRIATTEYLLFYDGRSHGSPGAGGSGAIVLKIGLKELKV</sequence>
<dbReference type="EMBL" id="BSXT01003879">
    <property type="protein sequence ID" value="GMF55951.1"/>
    <property type="molecule type" value="Genomic_DNA"/>
</dbReference>
<accession>A0A9W6Y504</accession>
<comment type="caution">
    <text evidence="1">The sequence shown here is derived from an EMBL/GenBank/DDBJ whole genome shotgun (WGS) entry which is preliminary data.</text>
</comment>
<organism evidence="1 2">
    <name type="scientific">Phytophthora fragariaefolia</name>
    <dbReference type="NCBI Taxonomy" id="1490495"/>
    <lineage>
        <taxon>Eukaryota</taxon>
        <taxon>Sar</taxon>
        <taxon>Stramenopiles</taxon>
        <taxon>Oomycota</taxon>
        <taxon>Peronosporomycetes</taxon>
        <taxon>Peronosporales</taxon>
        <taxon>Peronosporaceae</taxon>
        <taxon>Phytophthora</taxon>
    </lineage>
</organism>
<name>A0A9W6Y504_9STRA</name>
<dbReference type="AlphaFoldDB" id="A0A9W6Y504"/>
<protein>
    <submittedName>
        <fullName evidence="1">Unnamed protein product</fullName>
    </submittedName>
</protein>
<proteinExistence type="predicted"/>
<gene>
    <name evidence="1" type="ORF">Pfra01_002365200</name>
</gene>
<dbReference type="Proteomes" id="UP001165121">
    <property type="component" value="Unassembled WGS sequence"/>
</dbReference>
<keyword evidence="2" id="KW-1185">Reference proteome</keyword>